<feature type="coiled-coil region" evidence="1">
    <location>
        <begin position="474"/>
        <end position="501"/>
    </location>
</feature>
<name>A0ABQ3J8J8_9GAMM</name>
<keyword evidence="2" id="KW-0472">Membrane</keyword>
<accession>A0ABQ3J8J8</accession>
<dbReference type="EMBL" id="BNAH01000019">
    <property type="protein sequence ID" value="GHF02176.1"/>
    <property type="molecule type" value="Genomic_DNA"/>
</dbReference>
<proteinExistence type="predicted"/>
<keyword evidence="2" id="KW-0812">Transmembrane</keyword>
<organism evidence="3 4">
    <name type="scientific">Thalassotalea profundi</name>
    <dbReference type="NCBI Taxonomy" id="2036687"/>
    <lineage>
        <taxon>Bacteria</taxon>
        <taxon>Pseudomonadati</taxon>
        <taxon>Pseudomonadota</taxon>
        <taxon>Gammaproteobacteria</taxon>
        <taxon>Alteromonadales</taxon>
        <taxon>Colwelliaceae</taxon>
        <taxon>Thalassotalea</taxon>
    </lineage>
</organism>
<keyword evidence="1" id="KW-0175">Coiled coil</keyword>
<reference evidence="4" key="1">
    <citation type="journal article" date="2019" name="Int. J. Syst. Evol. Microbiol.">
        <title>The Global Catalogue of Microorganisms (GCM) 10K type strain sequencing project: providing services to taxonomists for standard genome sequencing and annotation.</title>
        <authorList>
            <consortium name="The Broad Institute Genomics Platform"/>
            <consortium name="The Broad Institute Genome Sequencing Center for Infectious Disease"/>
            <person name="Wu L."/>
            <person name="Ma J."/>
        </authorList>
    </citation>
    <scope>NUCLEOTIDE SEQUENCE [LARGE SCALE GENOMIC DNA]</scope>
    <source>
        <strain evidence="4">CGMCC 1.15922</strain>
    </source>
</reference>
<dbReference type="RefSeq" id="WP_189379519.1">
    <property type="nucleotide sequence ID" value="NZ_BNAH01000019.1"/>
</dbReference>
<protein>
    <submittedName>
        <fullName evidence="3">Uncharacterized protein</fullName>
    </submittedName>
</protein>
<keyword evidence="4" id="KW-1185">Reference proteome</keyword>
<feature type="transmembrane region" description="Helical" evidence="2">
    <location>
        <begin position="296"/>
        <end position="321"/>
    </location>
</feature>
<keyword evidence="2" id="KW-1133">Transmembrane helix</keyword>
<dbReference type="Proteomes" id="UP000626370">
    <property type="component" value="Unassembled WGS sequence"/>
</dbReference>
<evidence type="ECO:0000256" key="2">
    <source>
        <dbReference type="SAM" id="Phobius"/>
    </source>
</evidence>
<feature type="transmembrane region" description="Helical" evidence="2">
    <location>
        <begin position="20"/>
        <end position="38"/>
    </location>
</feature>
<evidence type="ECO:0000313" key="3">
    <source>
        <dbReference type="EMBL" id="GHF02176.1"/>
    </source>
</evidence>
<comment type="caution">
    <text evidence="3">The sequence shown here is derived from an EMBL/GenBank/DDBJ whole genome shotgun (WGS) entry which is preliminary data.</text>
</comment>
<gene>
    <name evidence="3" type="ORF">GCM10011501_34410</name>
</gene>
<sequence length="1134" mass="129895">MTSMDSLTPFHQQINRRITIIACLFSCFFIGVLAIFYSRESDLFTLKRDILPSVEKQVNYNKLIANSKQLLTEILIADNPKNFSPVLSKYQDNLKALIRSDVGDKQLLRKLLADGENYQVAVERLSVNHEKNEQLKKNTIVQLQLVNTALSDALKSSIKRHHLLYQQSINLFSQAIIVMENVTVATDIDLFTEFTERLNTLNQQWLDITANEMEEATVVTPLLELNNLLWVDQRSIAKWRSHIRISQEFRSLINKHYQVLLPLSAEFKLAQRASDNLWPKEVLPWLPPQLKASESAYYITLVSILAVFVFLLMLLLMLLATRIKRYQQHSMTLLEQRVEGDVTLPFTSLEQQKAFELINQLTLPAHSENEYQQVKTNYDELKTRLAKYLQLLVWSSDIQKGERDLSKALASEVLALKPNQCWYHAFSRQNIKGIFIDARQAKLDNTIIERIIQDKQGRVFSLTIEFTEHAWHGILCLQDRQAKLEKEIVEVNQTIIQNEQDNRMQRIENSQVLSKMLIRTMLQSQSASLGFGVAPLKVYRHLIRMLEWSKQLQLTTLLGNKDRQVKLTDVNFINELYVLMSNILVDANLQRNTISYTVDSNIIEPCKLNIRLFHQTLSHFCHSLLQEQYKGHLHLAVTMADKNSGQQILNFVFNITHLENSYTLPETIMALTQVDGDKLEKEAPLTQYFSRLFNATYCEQLQTKVIDKGYQISFKMPITTAVSTTQKPDVIDLNQRNLMLLSDNSLTVSFVTQIAKKHQAKLSVVSSIKAFTKQVNAKQLLKEPVATLIVADNVFSNDFSLVTKHVDNLPLELQPKIFVLQPICNQAFHRIGMYQHSQILDAITFAAELKQFIKSERSSNLLLAADIFTPYRFSATQVEVLLAVAEPKKHEILQRLLHWMGLQVHLVCNAQQMQKQWKSGRYLILINEFDDSAIMQLEVGKKVKRAVYAFTSTQLNKCQKDITDEHCHWEFNLLPNVLDIGALVNVFSSWLKELQLTQHHSVNSHKVIESKSPEASASKKIDLCVEMAAFDLVKYAQNQGSSELAGFMILDYINEIGCAITQLAKYLEVKDAINAERCLTTVLTVTKIMVANDLANACLPLMNSLSKKDFKGATEAMQDIQIKYQLLATYAESI</sequence>
<evidence type="ECO:0000256" key="1">
    <source>
        <dbReference type="SAM" id="Coils"/>
    </source>
</evidence>
<evidence type="ECO:0000313" key="4">
    <source>
        <dbReference type="Proteomes" id="UP000626370"/>
    </source>
</evidence>